<accession>Q8NI68</accession>
<dbReference type="EMBL" id="AB064668">
    <property type="protein sequence ID" value="BAB93519.1"/>
    <property type="molecule type" value="mRNA"/>
</dbReference>
<name>Q8NI68_HUMAN</name>
<sequence length="30" mass="3437">MYIFFCVLFLLLLLFETGSCSVAQAGVQWH</sequence>
<proteinExistence type="evidence at transcript level"/>
<protein>
    <submittedName>
        <fullName evidence="2">OK/SW-CL.87</fullName>
    </submittedName>
</protein>
<feature type="chain" id="PRO_5004311784" evidence="1">
    <location>
        <begin position="21"/>
        <end position="30"/>
    </location>
</feature>
<evidence type="ECO:0000313" key="2">
    <source>
        <dbReference type="EMBL" id="BAB93519.1"/>
    </source>
</evidence>
<keyword evidence="1" id="KW-0732">Signal</keyword>
<evidence type="ECO:0000256" key="1">
    <source>
        <dbReference type="SAM" id="SignalP"/>
    </source>
</evidence>
<gene>
    <name evidence="2" type="primary">OK/SW-cl.87</name>
</gene>
<reference evidence="2" key="1">
    <citation type="submission" date="2001-07" db="EMBL/GenBank/DDBJ databases">
        <title>Identification of immuno-peptidmics that recognized by tumor-reactive CTL generated from TIL of colon cancer patients.</title>
        <authorList>
            <person name="Shichijo S."/>
            <person name="Itoh K."/>
        </authorList>
    </citation>
    <scope>NUCLEOTIDE SEQUENCE</scope>
</reference>
<dbReference type="AlphaFoldDB" id="Q8NI68"/>
<organism evidence="2">
    <name type="scientific">Homo sapiens</name>
    <name type="common">Human</name>
    <dbReference type="NCBI Taxonomy" id="9606"/>
    <lineage>
        <taxon>Eukaryota</taxon>
        <taxon>Metazoa</taxon>
        <taxon>Chordata</taxon>
        <taxon>Craniata</taxon>
        <taxon>Vertebrata</taxon>
        <taxon>Euteleostomi</taxon>
        <taxon>Mammalia</taxon>
        <taxon>Eutheria</taxon>
        <taxon>Euarchontoglires</taxon>
        <taxon>Primates</taxon>
        <taxon>Haplorrhini</taxon>
        <taxon>Catarrhini</taxon>
        <taxon>Hominidae</taxon>
        <taxon>Homo</taxon>
    </lineage>
</organism>
<feature type="signal peptide" evidence="1">
    <location>
        <begin position="1"/>
        <end position="20"/>
    </location>
</feature>